<reference evidence="5 6" key="1">
    <citation type="submission" date="2022-09" db="EMBL/GenBank/DDBJ databases">
        <title>Chelativorans salina sp. nov., a novel slightly halophilic bacterium isolated from a saline lake sediment enrichment.</title>
        <authorList>
            <person name="Gao L."/>
            <person name="Fang B.-Z."/>
            <person name="Li W.-J."/>
        </authorList>
    </citation>
    <scope>NUCLEOTIDE SEQUENCE [LARGE SCALE GENOMIC DNA]</scope>
    <source>
        <strain evidence="5 6">EGI FJ00035</strain>
    </source>
</reference>
<evidence type="ECO:0000313" key="6">
    <source>
        <dbReference type="Proteomes" id="UP001320831"/>
    </source>
</evidence>
<evidence type="ECO:0000256" key="1">
    <source>
        <dbReference type="ARBA" id="ARBA00022448"/>
    </source>
</evidence>
<dbReference type="SUPFAM" id="SSF52540">
    <property type="entry name" value="P-loop containing nucleoside triphosphate hydrolases"/>
    <property type="match status" value="1"/>
</dbReference>
<sequence length="242" mass="26401">MSEPLLSVRDVSKSFGAIKALGPVGLDVAEGERLGIIGPNGSGKTTLINCITGFFRPDTGTISYKGQDITRLPAYRRARLGLSRSFQIPHPFTGMTVIENLLVPMDYGATSARKELENAEEILRSVGLAERRDHPAEQLSQLELRKLELARALAARPAILIADEAMAGLSEAEIDDILSVLFELNRAGVTVIMIEHIMHAVMRYSERVICLETGQVIAEGSPEKITSSPVVQKVYFGEQTAR</sequence>
<dbReference type="PROSITE" id="PS50893">
    <property type="entry name" value="ABC_TRANSPORTER_2"/>
    <property type="match status" value="1"/>
</dbReference>
<keyword evidence="1" id="KW-0813">Transport</keyword>
<feature type="domain" description="ABC transporter" evidence="4">
    <location>
        <begin position="6"/>
        <end position="238"/>
    </location>
</feature>
<dbReference type="InterPro" id="IPR032823">
    <property type="entry name" value="BCA_ABC_TP_C"/>
</dbReference>
<protein>
    <submittedName>
        <fullName evidence="5">ABC transporter ATP-binding protein</fullName>
    </submittedName>
</protein>
<comment type="caution">
    <text evidence="5">The sequence shown here is derived from an EMBL/GenBank/DDBJ whole genome shotgun (WGS) entry which is preliminary data.</text>
</comment>
<name>A0ABT2LJT1_9HYPH</name>
<dbReference type="PANTHER" id="PTHR45772:SF8">
    <property type="entry name" value="HIGH-AFFINITY BRANCHED-CHAIN AMINO ACID TRANSPORT ATP-BINDING PROTEIN"/>
    <property type="match status" value="1"/>
</dbReference>
<keyword evidence="6" id="KW-1185">Reference proteome</keyword>
<accession>A0ABT2LJT1</accession>
<dbReference type="Pfam" id="PF00005">
    <property type="entry name" value="ABC_tran"/>
    <property type="match status" value="1"/>
</dbReference>
<dbReference type="SMART" id="SM00382">
    <property type="entry name" value="AAA"/>
    <property type="match status" value="1"/>
</dbReference>
<keyword evidence="3 5" id="KW-0067">ATP-binding</keyword>
<proteinExistence type="predicted"/>
<dbReference type="RefSeq" id="WP_260901091.1">
    <property type="nucleotide sequence ID" value="NZ_JAOCZP010000002.1"/>
</dbReference>
<evidence type="ECO:0000256" key="3">
    <source>
        <dbReference type="ARBA" id="ARBA00022840"/>
    </source>
</evidence>
<dbReference type="InterPro" id="IPR051120">
    <property type="entry name" value="ABC_AA/LPS_Transport"/>
</dbReference>
<dbReference type="Pfam" id="PF12399">
    <property type="entry name" value="BCA_ABC_TP_C"/>
    <property type="match status" value="1"/>
</dbReference>
<keyword evidence="2" id="KW-0547">Nucleotide-binding</keyword>
<dbReference type="InterPro" id="IPR027417">
    <property type="entry name" value="P-loop_NTPase"/>
</dbReference>
<organism evidence="5 6">
    <name type="scientific">Chelativorans salis</name>
    <dbReference type="NCBI Taxonomy" id="2978478"/>
    <lineage>
        <taxon>Bacteria</taxon>
        <taxon>Pseudomonadati</taxon>
        <taxon>Pseudomonadota</taxon>
        <taxon>Alphaproteobacteria</taxon>
        <taxon>Hyphomicrobiales</taxon>
        <taxon>Phyllobacteriaceae</taxon>
        <taxon>Chelativorans</taxon>
    </lineage>
</organism>
<dbReference type="Gene3D" id="3.40.50.300">
    <property type="entry name" value="P-loop containing nucleotide triphosphate hydrolases"/>
    <property type="match status" value="1"/>
</dbReference>
<evidence type="ECO:0000256" key="2">
    <source>
        <dbReference type="ARBA" id="ARBA00022741"/>
    </source>
</evidence>
<dbReference type="PANTHER" id="PTHR45772">
    <property type="entry name" value="CONSERVED COMPONENT OF ABC TRANSPORTER FOR NATURAL AMINO ACIDS-RELATED"/>
    <property type="match status" value="1"/>
</dbReference>
<dbReference type="InterPro" id="IPR003593">
    <property type="entry name" value="AAA+_ATPase"/>
</dbReference>
<dbReference type="InterPro" id="IPR003439">
    <property type="entry name" value="ABC_transporter-like_ATP-bd"/>
</dbReference>
<evidence type="ECO:0000259" key="4">
    <source>
        <dbReference type="PROSITE" id="PS50893"/>
    </source>
</evidence>
<dbReference type="Proteomes" id="UP001320831">
    <property type="component" value="Unassembled WGS sequence"/>
</dbReference>
<dbReference type="CDD" id="cd03219">
    <property type="entry name" value="ABC_Mj1267_LivG_branched"/>
    <property type="match status" value="1"/>
</dbReference>
<dbReference type="GO" id="GO:0005524">
    <property type="term" value="F:ATP binding"/>
    <property type="evidence" value="ECO:0007669"/>
    <property type="project" value="UniProtKB-KW"/>
</dbReference>
<gene>
    <name evidence="5" type="ORF">N5A92_06095</name>
</gene>
<dbReference type="EMBL" id="JAOCZP010000002">
    <property type="protein sequence ID" value="MCT7374604.1"/>
    <property type="molecule type" value="Genomic_DNA"/>
</dbReference>
<evidence type="ECO:0000313" key="5">
    <source>
        <dbReference type="EMBL" id="MCT7374604.1"/>
    </source>
</evidence>